<dbReference type="OrthoDB" id="983542at2759"/>
<dbReference type="PROSITE" id="PS00858">
    <property type="entry name" value="PREPHENATE_DEHYDR_2"/>
    <property type="match status" value="1"/>
</dbReference>
<dbReference type="GO" id="GO:0004664">
    <property type="term" value="F:prephenate dehydratase activity"/>
    <property type="evidence" value="ECO:0007669"/>
    <property type="project" value="InterPro"/>
</dbReference>
<keyword evidence="5" id="KW-0560">Oxidoreductase</keyword>
<feature type="binding site" evidence="8">
    <location>
        <position position="316"/>
    </location>
    <ligand>
        <name>Fe cation</name>
        <dbReference type="ChEBI" id="CHEBI:24875"/>
    </ligand>
</feature>
<protein>
    <recommendedName>
        <fullName evidence="3">phenylalanine 4-monooxygenase</fullName>
        <ecNumber evidence="3">1.14.16.1</ecNumber>
    </recommendedName>
</protein>
<dbReference type="PRINTS" id="PR00372">
    <property type="entry name" value="FYWHYDRXLASE"/>
</dbReference>
<proteinExistence type="inferred from homology"/>
<gene>
    <name evidence="11" type="ORF">FCC1311_071102</name>
</gene>
<dbReference type="PROSITE" id="PS51410">
    <property type="entry name" value="BH4_AAA_HYDROXYL_2"/>
    <property type="match status" value="1"/>
</dbReference>
<dbReference type="InParanoid" id="A0A2R5GKQ0"/>
<dbReference type="InterPro" id="IPR036329">
    <property type="entry name" value="Aro-AA_hydroxylase_C_sf"/>
</dbReference>
<keyword evidence="7" id="KW-0503">Monooxygenase</keyword>
<feature type="domain" description="Biopterin-dependent aromatic amino acid hydroxylase family profile" evidence="9">
    <location>
        <begin position="137"/>
        <end position="474"/>
    </location>
</feature>
<dbReference type="EMBL" id="BEYU01000084">
    <property type="protein sequence ID" value="GBG30889.1"/>
    <property type="molecule type" value="Genomic_DNA"/>
</dbReference>
<dbReference type="InterPro" id="IPR019774">
    <property type="entry name" value="Aromatic-AA_hydroxylase_C"/>
</dbReference>
<accession>A0A2R5GKQ0</accession>
<dbReference type="GO" id="GO:0009094">
    <property type="term" value="P:L-phenylalanine biosynthetic process"/>
    <property type="evidence" value="ECO:0007669"/>
    <property type="project" value="InterPro"/>
</dbReference>
<dbReference type="GO" id="GO:0004505">
    <property type="term" value="F:phenylalanine 4-monooxygenase activity"/>
    <property type="evidence" value="ECO:0007669"/>
    <property type="project" value="UniProtKB-EC"/>
</dbReference>
<dbReference type="Gene3D" id="1.10.800.10">
    <property type="entry name" value="Aromatic amino acid hydroxylase"/>
    <property type="match status" value="1"/>
</dbReference>
<dbReference type="PANTHER" id="PTHR11473:SF24">
    <property type="entry name" value="PHENYLALANINE-4-HYDROXYLASE"/>
    <property type="match status" value="1"/>
</dbReference>
<evidence type="ECO:0000259" key="9">
    <source>
        <dbReference type="PROSITE" id="PS51410"/>
    </source>
</evidence>
<comment type="cofactor">
    <cofactor evidence="1 8">
        <name>Fe(2+)</name>
        <dbReference type="ChEBI" id="CHEBI:29033"/>
    </cofactor>
</comment>
<feature type="binding site" evidence="8">
    <location>
        <position position="361"/>
    </location>
    <ligand>
        <name>Fe cation</name>
        <dbReference type="ChEBI" id="CHEBI:24875"/>
    </ligand>
</feature>
<dbReference type="GO" id="GO:0005506">
    <property type="term" value="F:iron ion binding"/>
    <property type="evidence" value="ECO:0007669"/>
    <property type="project" value="InterPro"/>
</dbReference>
<evidence type="ECO:0000256" key="5">
    <source>
        <dbReference type="ARBA" id="ARBA00023002"/>
    </source>
</evidence>
<evidence type="ECO:0000256" key="3">
    <source>
        <dbReference type="ARBA" id="ARBA00011995"/>
    </source>
</evidence>
<dbReference type="InterPro" id="IPR001273">
    <property type="entry name" value="ArAA_hydroxylase"/>
</dbReference>
<name>A0A2R5GKQ0_9STRA</name>
<dbReference type="AlphaFoldDB" id="A0A2R5GKQ0"/>
<evidence type="ECO:0000256" key="7">
    <source>
        <dbReference type="ARBA" id="ARBA00023033"/>
    </source>
</evidence>
<evidence type="ECO:0000256" key="6">
    <source>
        <dbReference type="ARBA" id="ARBA00023004"/>
    </source>
</evidence>
<evidence type="ECO:0000256" key="1">
    <source>
        <dbReference type="ARBA" id="ARBA00001954"/>
    </source>
</evidence>
<sequence length="474" mass="53596">MLMLRGLGSRAAKPRKVVAATRTATRTAGNARGLAWKAEEQRQAQEEAQAEAAARGTASTTLLDDDGSRTSLNLRVKHQSGALETVLRLFWKYDLNLTRIESRPSMFDSSKFEIDIDFQGSADNEAVSAIMNKLQETCEDVRLSDPVEVPWFPTKISDLDFFSQKTLDAGADLESDHPGFSDKVYRERREMIVANAGTYRYGQEIPRVDYSEDEIKTWGTVYRRLKEYFPAYACQEYIDVIDSLEREVGYGEDNIPQQQDVSEFLKASTGFQLRPVAGLLSARDFLNALAFKTFFSTQYIRHHSMPLYTPEPDVVHELMGHAPLLANPDFAELSQTYGIASLGASDRDITRLATCYWFTIEFGLYRQGEDVKAYGAGLLSSFGELEYACGPKQPGDEAPELLPWDPTVAADTEYPITTYQPKYFVADSLQDATDRLKDFGERQIVRPFRVSYIPEEKRVQCDRNVSRVRYNPDV</sequence>
<evidence type="ECO:0000256" key="2">
    <source>
        <dbReference type="ARBA" id="ARBA00009712"/>
    </source>
</evidence>
<dbReference type="PANTHER" id="PTHR11473">
    <property type="entry name" value="AROMATIC AMINO ACID HYDROXYLASE"/>
    <property type="match status" value="1"/>
</dbReference>
<dbReference type="InterPro" id="IPR018528">
    <property type="entry name" value="Preph_deHydtase_CS"/>
</dbReference>
<dbReference type="EC" id="1.14.16.1" evidence="3"/>
<keyword evidence="4 8" id="KW-0479">Metal-binding</keyword>
<organism evidence="11 12">
    <name type="scientific">Hondaea fermentalgiana</name>
    <dbReference type="NCBI Taxonomy" id="2315210"/>
    <lineage>
        <taxon>Eukaryota</taxon>
        <taxon>Sar</taxon>
        <taxon>Stramenopiles</taxon>
        <taxon>Bigyra</taxon>
        <taxon>Labyrinthulomycetes</taxon>
        <taxon>Thraustochytrida</taxon>
        <taxon>Thraustochytriidae</taxon>
        <taxon>Hondaea</taxon>
    </lineage>
</organism>
<dbReference type="CDD" id="cd04880">
    <property type="entry name" value="ACT_AAAH-PDT-like"/>
    <property type="match status" value="1"/>
</dbReference>
<dbReference type="Pfam" id="PF00351">
    <property type="entry name" value="Biopterin_H"/>
    <property type="match status" value="1"/>
</dbReference>
<reference evidence="11 12" key="1">
    <citation type="submission" date="2017-12" db="EMBL/GenBank/DDBJ databases">
        <title>Sequencing, de novo assembly and annotation of complete genome of a new Thraustochytrid species, strain FCC1311.</title>
        <authorList>
            <person name="Sedici K."/>
            <person name="Godart F."/>
            <person name="Aiese Cigliano R."/>
            <person name="Sanseverino W."/>
            <person name="Barakat M."/>
            <person name="Ortet P."/>
            <person name="Marechal E."/>
            <person name="Cagnac O."/>
            <person name="Amato A."/>
        </authorList>
    </citation>
    <scope>NUCLEOTIDE SEQUENCE [LARGE SCALE GENOMIC DNA]</scope>
</reference>
<evidence type="ECO:0000256" key="8">
    <source>
        <dbReference type="PIRSR" id="PIRSR601273-2"/>
    </source>
</evidence>
<dbReference type="InterPro" id="IPR002912">
    <property type="entry name" value="ACT_dom"/>
</dbReference>
<dbReference type="SUPFAM" id="SSF56534">
    <property type="entry name" value="Aromatic aminoacid monoxygenases, catalytic and oligomerization domains"/>
    <property type="match status" value="1"/>
</dbReference>
<evidence type="ECO:0000259" key="10">
    <source>
        <dbReference type="PROSITE" id="PS51671"/>
    </source>
</evidence>
<dbReference type="PROSITE" id="PS51671">
    <property type="entry name" value="ACT"/>
    <property type="match status" value="1"/>
</dbReference>
<comment type="caution">
    <text evidence="11">The sequence shown here is derived from an EMBL/GenBank/DDBJ whole genome shotgun (WGS) entry which is preliminary data.</text>
</comment>
<keyword evidence="6 8" id="KW-0408">Iron</keyword>
<dbReference type="InterPro" id="IPR045865">
    <property type="entry name" value="ACT-like_dom_sf"/>
</dbReference>
<feature type="domain" description="ACT" evidence="10">
    <location>
        <begin position="71"/>
        <end position="146"/>
    </location>
</feature>
<dbReference type="Proteomes" id="UP000241890">
    <property type="component" value="Unassembled WGS sequence"/>
</dbReference>
<feature type="binding site" evidence="8">
    <location>
        <position position="321"/>
    </location>
    <ligand>
        <name>Fe cation</name>
        <dbReference type="ChEBI" id="CHEBI:24875"/>
    </ligand>
</feature>
<dbReference type="SUPFAM" id="SSF55021">
    <property type="entry name" value="ACT-like"/>
    <property type="match status" value="1"/>
</dbReference>
<evidence type="ECO:0000313" key="12">
    <source>
        <dbReference type="Proteomes" id="UP000241890"/>
    </source>
</evidence>
<comment type="similarity">
    <text evidence="2">Belongs to the biopterin-dependent aromatic amino acid hydroxylase family.</text>
</comment>
<evidence type="ECO:0000256" key="4">
    <source>
        <dbReference type="ARBA" id="ARBA00022723"/>
    </source>
</evidence>
<evidence type="ECO:0000313" key="11">
    <source>
        <dbReference type="EMBL" id="GBG30889.1"/>
    </source>
</evidence>
<keyword evidence="12" id="KW-1185">Reference proteome</keyword>
<dbReference type="InterPro" id="IPR036951">
    <property type="entry name" value="ArAA_hydroxylase_sf"/>
</dbReference>